<feature type="compositionally biased region" description="Basic residues" evidence="26">
    <location>
        <begin position="3625"/>
        <end position="3636"/>
    </location>
</feature>
<feature type="compositionally biased region" description="Polar residues" evidence="26">
    <location>
        <begin position="221"/>
        <end position="230"/>
    </location>
</feature>
<evidence type="ECO:0000256" key="21">
    <source>
        <dbReference type="ARBA" id="ARBA00047660"/>
    </source>
</evidence>
<dbReference type="PROSITE" id="PS50102">
    <property type="entry name" value="RRM"/>
    <property type="match status" value="1"/>
</dbReference>
<dbReference type="SMART" id="SM00174">
    <property type="entry name" value="RHO"/>
    <property type="match status" value="1"/>
</dbReference>
<feature type="region of interest" description="Disordered" evidence="26">
    <location>
        <begin position="3408"/>
        <end position="3446"/>
    </location>
</feature>
<comment type="caution">
    <text evidence="28">The sequence shown here is derived from an EMBL/GenBank/DDBJ whole genome shotgun (WGS) entry which is preliminary data.</text>
</comment>
<keyword evidence="14 25" id="KW-0694">RNA-binding</keyword>
<feature type="region of interest" description="Disordered" evidence="26">
    <location>
        <begin position="3266"/>
        <end position="3302"/>
    </location>
</feature>
<feature type="region of interest" description="Disordered" evidence="26">
    <location>
        <begin position="2943"/>
        <end position="2990"/>
    </location>
</feature>
<feature type="region of interest" description="Disordered" evidence="26">
    <location>
        <begin position="2496"/>
        <end position="2540"/>
    </location>
</feature>
<feature type="compositionally biased region" description="Basic residues" evidence="26">
    <location>
        <begin position="2382"/>
        <end position="2393"/>
    </location>
</feature>
<feature type="region of interest" description="Disordered" evidence="26">
    <location>
        <begin position="1653"/>
        <end position="1672"/>
    </location>
</feature>
<feature type="region of interest" description="Disordered" evidence="26">
    <location>
        <begin position="1572"/>
        <end position="1640"/>
    </location>
</feature>
<comment type="function">
    <text evidence="22">Splicing factor, which binds the consensus motif 5'-C[ACU][AU]C[ACU][AC]C-3' within pre-mRNA and promotes specific exons inclusion during alternative splicing. Interaction with YTHDC1, a RNA-binding protein that recognizes and binds N6-methyladenosine (m6A)-containing RNAs, promotes recruitment of SRSF3 to its mRNA-binding elements adjacent to m6A sites within exons. Also functions as an adapter involved in mRNA nuclear export. Binds mRNA which is thought to be transferred to the NXF1-NXT1 heterodimer for export (TAP/NXF1 pathway); enhances NXF1-NXT1 RNA-binding activity. Involved in nuclear export of m6A-containing mRNAs via interaction with YTHDC1: interaction with YTHDC1 facilitates m6A-containing mRNA-binding to both SRSF3 and NXF1, promoting mRNA nuclear export.</text>
</comment>
<feature type="compositionally biased region" description="Basic residues" evidence="26">
    <location>
        <begin position="393"/>
        <end position="405"/>
    </location>
</feature>
<gene>
    <name evidence="28" type="ORF">DPX16_14962</name>
</gene>
<evidence type="ECO:0000256" key="23">
    <source>
        <dbReference type="ARBA" id="ARBA00067893"/>
    </source>
</evidence>
<feature type="region of interest" description="Disordered" evidence="26">
    <location>
        <begin position="2784"/>
        <end position="2824"/>
    </location>
</feature>
<dbReference type="PROSITE" id="PS51421">
    <property type="entry name" value="RAS"/>
    <property type="match status" value="1"/>
</dbReference>
<evidence type="ECO:0000259" key="27">
    <source>
        <dbReference type="PROSITE" id="PS50102"/>
    </source>
</evidence>
<feature type="compositionally biased region" description="Polar residues" evidence="26">
    <location>
        <begin position="188"/>
        <end position="200"/>
    </location>
</feature>
<dbReference type="SMART" id="SM00360">
    <property type="entry name" value="RRM"/>
    <property type="match status" value="1"/>
</dbReference>
<dbReference type="GO" id="GO:0051028">
    <property type="term" value="P:mRNA transport"/>
    <property type="evidence" value="ECO:0007669"/>
    <property type="project" value="UniProtKB-KW"/>
</dbReference>
<dbReference type="SMART" id="SM00173">
    <property type="entry name" value="RAS"/>
    <property type="match status" value="1"/>
</dbReference>
<keyword evidence="7" id="KW-0813">Transport</keyword>
<feature type="region of interest" description="Disordered" evidence="26">
    <location>
        <begin position="1193"/>
        <end position="1220"/>
    </location>
</feature>
<evidence type="ECO:0000256" key="6">
    <source>
        <dbReference type="ARBA" id="ARBA00011984"/>
    </source>
</evidence>
<dbReference type="GO" id="GO:0008380">
    <property type="term" value="P:RNA splicing"/>
    <property type="evidence" value="ECO:0007669"/>
    <property type="project" value="UniProtKB-KW"/>
</dbReference>
<feature type="compositionally biased region" description="Basic and acidic residues" evidence="26">
    <location>
        <begin position="2441"/>
        <end position="2454"/>
    </location>
</feature>
<reference evidence="28 29" key="1">
    <citation type="submission" date="2018-10" db="EMBL/GenBank/DDBJ databases">
        <title>Genome assembly for a Yunnan-Guizhou Plateau 3E fish, Anabarilius grahami (Regan), and its evolutionary and genetic applications.</title>
        <authorList>
            <person name="Jiang W."/>
        </authorList>
    </citation>
    <scope>NUCLEOTIDE SEQUENCE [LARGE SCALE GENOMIC DNA]</scope>
    <source>
        <strain evidence="28">AG-KIZ</strain>
        <tissue evidence="28">Muscle</tissue>
    </source>
</reference>
<dbReference type="GO" id="GO:0006397">
    <property type="term" value="P:mRNA processing"/>
    <property type="evidence" value="ECO:0007669"/>
    <property type="project" value="UniProtKB-KW"/>
</dbReference>
<keyword evidence="29" id="KW-1185">Reference proteome</keyword>
<evidence type="ECO:0000256" key="12">
    <source>
        <dbReference type="ARBA" id="ARBA00022741"/>
    </source>
</evidence>
<feature type="region of interest" description="Disordered" evidence="26">
    <location>
        <begin position="1726"/>
        <end position="1749"/>
    </location>
</feature>
<evidence type="ECO:0000256" key="3">
    <source>
        <dbReference type="ARBA" id="ARBA00004635"/>
    </source>
</evidence>
<feature type="region of interest" description="Disordered" evidence="26">
    <location>
        <begin position="115"/>
        <end position="312"/>
    </location>
</feature>
<dbReference type="InterPro" id="IPR012677">
    <property type="entry name" value="Nucleotide-bd_a/b_plait_sf"/>
</dbReference>
<dbReference type="SUPFAM" id="SSF52540">
    <property type="entry name" value="P-loop containing nucleoside triphosphate hydrolases"/>
    <property type="match status" value="1"/>
</dbReference>
<feature type="compositionally biased region" description="Polar residues" evidence="26">
    <location>
        <begin position="579"/>
        <end position="591"/>
    </location>
</feature>
<feature type="region of interest" description="Disordered" evidence="26">
    <location>
        <begin position="3602"/>
        <end position="3660"/>
    </location>
</feature>
<evidence type="ECO:0000256" key="5">
    <source>
        <dbReference type="ARBA" id="ARBA00010269"/>
    </source>
</evidence>
<feature type="compositionally biased region" description="Polar residues" evidence="26">
    <location>
        <begin position="3007"/>
        <end position="3017"/>
    </location>
</feature>
<evidence type="ECO:0000256" key="17">
    <source>
        <dbReference type="ARBA" id="ARBA00023187"/>
    </source>
</evidence>
<evidence type="ECO:0000256" key="16">
    <source>
        <dbReference type="ARBA" id="ARBA00023134"/>
    </source>
</evidence>
<feature type="compositionally biased region" description="Basic and acidic residues" evidence="26">
    <location>
        <begin position="2643"/>
        <end position="2659"/>
    </location>
</feature>
<dbReference type="InterPro" id="IPR027417">
    <property type="entry name" value="P-loop_NTPase"/>
</dbReference>
<feature type="compositionally biased region" description="Basic residues" evidence="26">
    <location>
        <begin position="1608"/>
        <end position="1628"/>
    </location>
</feature>
<feature type="compositionally biased region" description="Low complexity" evidence="26">
    <location>
        <begin position="290"/>
        <end position="299"/>
    </location>
</feature>
<dbReference type="FunFam" id="3.40.50.300:FF:001129">
    <property type="entry name" value="ras-related protein Rab-44 isoform X2"/>
    <property type="match status" value="1"/>
</dbReference>
<feature type="compositionally biased region" description="Basic and acidic residues" evidence="26">
    <location>
        <begin position="3416"/>
        <end position="3429"/>
    </location>
</feature>
<protein>
    <recommendedName>
        <fullName evidence="23">Serine/arginine-rich splicing factor 3</fullName>
        <ecNumber evidence="6">3.6.5.2</ecNumber>
    </recommendedName>
    <alternativeName>
        <fullName evidence="24">Splicing factor, arginine/serine-rich 3</fullName>
    </alternativeName>
</protein>
<dbReference type="PROSITE" id="PS51420">
    <property type="entry name" value="RHO"/>
    <property type="match status" value="1"/>
</dbReference>
<dbReference type="OrthoDB" id="8939361at2759"/>
<dbReference type="SUPFAM" id="SSF54928">
    <property type="entry name" value="RNA-binding domain, RBD"/>
    <property type="match status" value="1"/>
</dbReference>
<keyword evidence="20" id="KW-0636">Prenylation</keyword>
<feature type="compositionally biased region" description="Basic and acidic residues" evidence="26">
    <location>
        <begin position="2121"/>
        <end position="2130"/>
    </location>
</feature>
<evidence type="ECO:0000256" key="4">
    <source>
        <dbReference type="ARBA" id="ARBA00006270"/>
    </source>
</evidence>
<feature type="compositionally biased region" description="Basic and acidic residues" evidence="26">
    <location>
        <begin position="1734"/>
        <end position="1749"/>
    </location>
</feature>
<feature type="region of interest" description="Disordered" evidence="26">
    <location>
        <begin position="3004"/>
        <end position="3056"/>
    </location>
</feature>
<evidence type="ECO:0000256" key="24">
    <source>
        <dbReference type="ARBA" id="ARBA00079563"/>
    </source>
</evidence>
<dbReference type="EMBL" id="RJVU01019434">
    <property type="protein sequence ID" value="ROL50718.1"/>
    <property type="molecule type" value="Genomic_DNA"/>
</dbReference>
<evidence type="ECO:0000256" key="19">
    <source>
        <dbReference type="ARBA" id="ARBA00023288"/>
    </source>
</evidence>
<feature type="compositionally biased region" description="Low complexity" evidence="26">
    <location>
        <begin position="3512"/>
        <end position="3522"/>
    </location>
</feature>
<feature type="compositionally biased region" description="Polar residues" evidence="26">
    <location>
        <begin position="2878"/>
        <end position="2890"/>
    </location>
</feature>
<feature type="region of interest" description="Disordered" evidence="26">
    <location>
        <begin position="2636"/>
        <end position="2660"/>
    </location>
</feature>
<feature type="region of interest" description="Disordered" evidence="26">
    <location>
        <begin position="1816"/>
        <end position="1896"/>
    </location>
</feature>
<dbReference type="PANTHER" id="PTHR47980">
    <property type="entry name" value="LD44762P"/>
    <property type="match status" value="1"/>
</dbReference>
<feature type="compositionally biased region" description="Polar residues" evidence="26">
    <location>
        <begin position="3602"/>
        <end position="3611"/>
    </location>
</feature>
<feature type="compositionally biased region" description="Basic and acidic residues" evidence="26">
    <location>
        <begin position="2499"/>
        <end position="2540"/>
    </location>
</feature>
<feature type="compositionally biased region" description="Basic and acidic residues" evidence="26">
    <location>
        <begin position="1661"/>
        <end position="1672"/>
    </location>
</feature>
<feature type="region of interest" description="Disordered" evidence="26">
    <location>
        <begin position="3512"/>
        <end position="3569"/>
    </location>
</feature>
<feature type="region of interest" description="Disordered" evidence="26">
    <location>
        <begin position="1309"/>
        <end position="1361"/>
    </location>
</feature>
<feature type="compositionally biased region" description="Basic residues" evidence="26">
    <location>
        <begin position="2136"/>
        <end position="2151"/>
    </location>
</feature>
<feature type="compositionally biased region" description="Polar residues" evidence="26">
    <location>
        <begin position="2081"/>
        <end position="2094"/>
    </location>
</feature>
<feature type="region of interest" description="Disordered" evidence="26">
    <location>
        <begin position="608"/>
        <end position="642"/>
    </location>
</feature>
<feature type="region of interest" description="Disordered" evidence="26">
    <location>
        <begin position="767"/>
        <end position="820"/>
    </location>
</feature>
<feature type="compositionally biased region" description="Basic residues" evidence="26">
    <location>
        <begin position="3279"/>
        <end position="3292"/>
    </location>
</feature>
<feature type="compositionally biased region" description="Basic residues" evidence="26">
    <location>
        <begin position="2952"/>
        <end position="2966"/>
    </location>
</feature>
<evidence type="ECO:0000256" key="26">
    <source>
        <dbReference type="SAM" id="MobiDB-lite"/>
    </source>
</evidence>
<keyword evidence="16" id="KW-0342">GTP-binding</keyword>
<keyword evidence="11" id="KW-0677">Repeat</keyword>
<evidence type="ECO:0000256" key="14">
    <source>
        <dbReference type="ARBA" id="ARBA00022884"/>
    </source>
</evidence>
<feature type="compositionally biased region" description="Polar residues" evidence="26">
    <location>
        <begin position="798"/>
        <end position="811"/>
    </location>
</feature>
<organism evidence="28 29">
    <name type="scientific">Anabarilius grahami</name>
    <name type="common">Kanglang fish</name>
    <name type="synonym">Barilius grahami</name>
    <dbReference type="NCBI Taxonomy" id="495550"/>
    <lineage>
        <taxon>Eukaryota</taxon>
        <taxon>Metazoa</taxon>
        <taxon>Chordata</taxon>
        <taxon>Craniata</taxon>
        <taxon>Vertebrata</taxon>
        <taxon>Euteleostomi</taxon>
        <taxon>Actinopterygii</taxon>
        <taxon>Neopterygii</taxon>
        <taxon>Teleostei</taxon>
        <taxon>Ostariophysi</taxon>
        <taxon>Cypriniformes</taxon>
        <taxon>Xenocyprididae</taxon>
        <taxon>Xenocypridinae</taxon>
        <taxon>Xenocypridinae incertae sedis</taxon>
        <taxon>Anabarilius</taxon>
    </lineage>
</organism>
<keyword evidence="9" id="KW-0597">Phosphoprotein</keyword>
<name>A0A3N0YYG8_ANAGA</name>
<dbReference type="NCBIfam" id="TIGR00231">
    <property type="entry name" value="small_GTP"/>
    <property type="match status" value="1"/>
</dbReference>
<keyword evidence="18" id="KW-0539">Nucleus</keyword>
<keyword evidence="19" id="KW-0449">Lipoprotein</keyword>
<feature type="compositionally biased region" description="Polar residues" evidence="26">
    <location>
        <begin position="3328"/>
        <end position="3345"/>
    </location>
</feature>
<dbReference type="CDD" id="cd00154">
    <property type="entry name" value="Rab"/>
    <property type="match status" value="1"/>
</dbReference>
<keyword evidence="15" id="KW-0007">Acetylation</keyword>
<feature type="compositionally biased region" description="Basic residues" evidence="26">
    <location>
        <begin position="3532"/>
        <end position="3544"/>
    </location>
</feature>
<sequence length="3901" mass="434414">MNINDKTPKELEYEKGEFRCGVEFGIGQDMGDPSLNRDCPLDCKVYVGNLGNSGNKTELERAFGYYGPLRSVWVARNPPGFAFVEFEDPRDAADAVRELDGRTLCGCRVRVEMSSGEKRSRYRGPPPSWNRRPRDDYRRRSPPPRRRRSKKNQRLGSSRRGPKGLKNIEQDKDDDDDDGLQRIAESGDGQNEFHTTTDYHSAQFDHPPGQQTAVLECPPHASSQKDSLMQTELPERKRKMGSTRKSPGGFKVERKLDEVRSTEELDEYLTQPNTSATEEQHSLTEDEQSRSSSFPSNLSLQTESSGLGGDPQATFVVVVPENEEKDAIYHQEITSHSYEVVNDTPIDKTVGGSVHFSADTVGESDLLQDDSVMFNELKALSHQETPLASTSGQKRRMGSTRRPLKGKNSENVGVQELSRSMTEKERKAEVIDEAKFSTSEEMAQMWDGVARDDPSSHTESSLVSNQSLLAELKEPNVSAGTETMNQSVVFPLVDPEKPLPETSSHHGTPLLNKGLDFKFGSYTEDLDVLNKVLEEAGSHFSDNNQHVPDTRKNTNTSHSCRDVNTVEAKEEVLKKKEPSTNNKTSSLSPRQDAQLEELVLNCEESPSLSQHNNFDCSTAQPKEGGNPSATSSPHEMSDAVKESQEIYLEKKHENNVCKVVSITCDTLTDLECVDEDERGSETDNGFEMTDQSDARDHSVTKIIMEVRDNKEDGGTSTETVWISHQEPCEVSTEKEELHREQEYSLTISQTQSGPSQDNAGKMLENKEAREDKGDTENTVINDVTSKSEEMLSFEDSATKTGSHAHQQQFMQSPEKGYDLSESGYEESEKEIFFSPESENMAFDRSDGRSEETKGSEGMDATVLILDVEKPLTNVNTACNDSESDFQTENPEQIRVLTEGQNYTSPDSNLEAFQVSDNVSTVIDSSLLLHVVVGSEETDTIAEESYFSSVVPEDSQDSYKLTTFHSETQGNEGDAEIVPVGGDKDLEIQTQNKAFYSSTSEAVGTEENIHDVRVLVREFDVSGDTVTVESNRTTETDFLQTSADALKLSENPENEVLSDINIVSECSHREEVHAKLSPVIKRKMGSTRRPLRGDTGQRKRREYLDENETVDSESMINVEKETFSLEDEHIPGESTSQSSKGEATEQEVEICEKNNVGPVEGSESDLTQSSFSLDLVSEESTAVTVCHITESQTLTKINEESQENTGDAERVPAEGDTESHPEIQTENKMSDLTSEAERTEENICEATVLVREVEFIVDTVTVESKMTIESELLQNDTFTDPKLEALKASENTENVSSVTDTGLVVQDDATEASRETDTIPDQNDTNIIPEDSHREEANSKSSPIVHKRKMGSTRRPLKGNKGMERKYHDENETLDSEAMINVEKETFSFVYEPSPGESTLQISKDEAKEQEVEICEKNDVGPVEGSESDLTQSSFSLDLVSEESTAVTVCHITESQTLTKINEESQENTGDAERVPAEGDTESLPEIQTETKMSDLTSEAERTEENICEATVLVREVEFMVDTVTVESKMTIESELLQNYTFTDAKLEALKASENTENVSSVTDTGLVVQDDATEASRETDTVPDQSDTNIIPEDSHREEAHSKSSPIVHKRKMGSTRRPLKGNKGKERKYHDENETLDSEAMISVEKETLILDDEPSPDESSLKISKDGAKEQEVEICEKNDVGPVEGSESDLMHSSFSLDLMSEESTAVTVCHITESQTLTKIYEDSQENTGDAERVPAEGDTESHPEIQTENKISDLTSEAERTEENICEATVLVREVEFIVDTVAVESKMTIESELLQNDTFTDPKLEALKASENTENVSSVTDTGLVVQDDATEGSRETDTIPDQSDTNILPEDSHREEAHSKSSPIVHKRKMGSTRRPLKGNKGQRKGIKYDENETVDSESMINVEKETFILDDEPSKDESSFQISKDGAKEQEVEICEKNDVGPVERSESDLMQSSFSLDLVSEESTAVTVCHITESQTLTKINEESQENTGDAERVPAEGDTESHPEIQTENKMSNFTSEAERTEENICEATVLVREVEFIVDTVTVESNMTIESELLQNDTFTDAKLEALKASENTENASSVTDTGLVQDDATEGSRETDTVPDQSDTNIILEDSHREEAHSKSSPIVHKRKMGSTRRPLKGNKGKERKYDENETLNSEAMINVEKETLILDDEPSPDESTFQILKDGAKEQEVEICEKNDVGPFEGSESDLMQSSFSLDLVSEESTAVIVCHITESQTLTKINEESQEDTGDAEKAAVGGDTDSHFEIKAQNKLFDSTTCEAEGTEEISHDACVSVREDDSIGNKDTVESDMTSESVFLQSSPDVNVEALKVSKNAEEEVSGETDTILKQNDIKTIPEDSHREEAHSKSSPIVHKRKMGSTRRPLRGDTSQRKRREYHDENETLDSESMINVEKDTFSLEDQPSPDEITSQRSKDGATEQKEICEKNNVGPVEGSESDLMQSSFSLDFVSEESTAATVCHITESQTLTKINEESRENTGDAERVPAEGDTESHPEIQTENKISDLTSEAEKTEENICEATVLIKEDEVIGHTVTVESKMITESDFHQNVSFPDAHLEELKVSENVENKVSEETDTSTKPSDNNIVPEGSHREEVHAKLSPVVYKRKMGSTRRPLRGDTRERKDKEYHDENETFNSENIINIEKETCSLEDISTSQSSKDAQKLTDVNLEALKLSENTENVSSVTDTGLLVQDVATKGYSDMTTESDFHQKASSPDAHVEEILSENVEKKASGETDTITEPSDINIIPEDTLREAAHSKSTPVVHKRKMGSTRRPLSGNKGQRKVRVEVSGEEDTETLSEIQDQDNVVDHNVTQEIMKIIGDEDEERMTTKPVGMSVQLCDDLEQEQRSDVSQTQTGPSQDDTGSHLLEVPERAADSSHSDLVLSDAVLMEETQIHVSSEDVMSDTCVPSTEVVEMHSVSNRSLQKRKMGSTRKRGKRMVNEEEVEEEKEGEAEKTTIDDGTIKSEEKLTLEEAITGSPVHQQAFSSSAGKEGLDIQEVASKSDVQTENSEESDQNQAAEMASDLPLGDVETYSVPEQSEIISIITEESHRKDVQSNSIPVVQKRKMGSTRKTFRGNKGQRREVESKKMDGESKGMAKEQDTDPHLATSERENKLDEDVEQNFPVEFSHQAAILNMFSESEDGVREVSLNIHDPSDVTEEKGIKNTENDSNSLNEAIDLYEGTTDKFVLTVSREDVHQSISADYLDQHVHGASELEQTETMWHAIPTQELKITQDDVVHENSSQKIPSTHEKRRKMGSTRRKPREMHGKNMGDQDDILDMAMDKETKKAEDDLDDMPLASSISQPKEMSSEAVSTTDLESEMLVDATDLKEGENDYQNNSDPSEPTETPENTLQIFENQLVNVDVTKHLQPETVTIEKRRKMGSTRKNLREGRIRGKRDAYEDTETADTHLQMSQDSEMSLVGEQTIQDYSNQSEDSLLSEIERALNKTSQSSSNYELIVNQPNSGDLANIPDLSKLENSEIKSLQLKPSQSSKTHSEPNSPERRRRKIGSTRKNPRQQIKAEREDEDKEDGEIEENLETNKQKIKDLERVEVSGVHNIPENKLNKEYLDVPSAHTSGSQLEESGNPVVQERTSPSTKRKFGSRRTNKGKQGLGRLDASNSRNELEDGDKPNVSEVEDNLHSDLTVCDPYLGLQPGNQPISKPISEQSNMEARNEEAAPKGTGAGLVSLDQIIKHDRSTGTRQMINLNNRNSEVQFNVVMVGNSCVGKTSFVRRFHEGQFVEDFRSTIGVDTCVQTVLLPERTVKLQIWDTAGQERFHSITTQVFHKADGLLLMYEITCSKSFISVRDWISQARERAPDDAIMILLGNKNDSAKREVQIQEGVDLAREYDILFMECSAATGANVSESMRTLAE</sequence>
<feature type="compositionally biased region" description="Acidic residues" evidence="26">
    <location>
        <begin position="3553"/>
        <end position="3566"/>
    </location>
</feature>
<dbReference type="Gene3D" id="3.40.50.300">
    <property type="entry name" value="P-loop containing nucleotide triphosphate hydrolases"/>
    <property type="match status" value="1"/>
</dbReference>
<dbReference type="Gene3D" id="3.30.70.330">
    <property type="match status" value="1"/>
</dbReference>
<feature type="compositionally biased region" description="Polar residues" evidence="26">
    <location>
        <begin position="608"/>
        <end position="620"/>
    </location>
</feature>
<dbReference type="PRINTS" id="PR00449">
    <property type="entry name" value="RASTRNSFRMNG"/>
</dbReference>
<feature type="compositionally biased region" description="Basic residues" evidence="26">
    <location>
        <begin position="140"/>
        <end position="153"/>
    </location>
</feature>
<feature type="compositionally biased region" description="Basic and acidic residues" evidence="26">
    <location>
        <begin position="1117"/>
        <end position="1130"/>
    </location>
</feature>
<dbReference type="GO" id="GO:0003723">
    <property type="term" value="F:RNA binding"/>
    <property type="evidence" value="ECO:0007669"/>
    <property type="project" value="UniProtKB-UniRule"/>
</dbReference>
<feature type="compositionally biased region" description="Basic and acidic residues" evidence="26">
    <location>
        <begin position="3108"/>
        <end position="3135"/>
    </location>
</feature>
<dbReference type="InterPro" id="IPR050305">
    <property type="entry name" value="Small_GTPase_Rab"/>
</dbReference>
<feature type="region of interest" description="Disordered" evidence="26">
    <location>
        <begin position="2344"/>
        <end position="2467"/>
    </location>
</feature>
<evidence type="ECO:0000256" key="13">
    <source>
        <dbReference type="ARBA" id="ARBA00022816"/>
    </source>
</evidence>
<feature type="region of interest" description="Disordered" evidence="26">
    <location>
        <begin position="1459"/>
        <end position="1482"/>
    </location>
</feature>
<comment type="similarity">
    <text evidence="5">Belongs to the splicing factor SR family.</text>
</comment>
<dbReference type="CDD" id="cd12645">
    <property type="entry name" value="RRM_SRSF3"/>
    <property type="match status" value="1"/>
</dbReference>
<feature type="compositionally biased region" description="Polar residues" evidence="26">
    <location>
        <begin position="3363"/>
        <end position="3378"/>
    </location>
</feature>
<feature type="region of interest" description="Disordered" evidence="26">
    <location>
        <begin position="3359"/>
        <end position="3378"/>
    </location>
</feature>
<dbReference type="Pfam" id="PF00076">
    <property type="entry name" value="RRM_1"/>
    <property type="match status" value="1"/>
</dbReference>
<evidence type="ECO:0000313" key="29">
    <source>
        <dbReference type="Proteomes" id="UP000281406"/>
    </source>
</evidence>
<feature type="compositionally biased region" description="Basic and acidic residues" evidence="26">
    <location>
        <begin position="278"/>
        <end position="289"/>
    </location>
</feature>
<feature type="region of interest" description="Disordered" evidence="26">
    <location>
        <begin position="539"/>
        <end position="591"/>
    </location>
</feature>
<keyword evidence="10" id="KW-0507">mRNA processing</keyword>
<feature type="region of interest" description="Disordered" evidence="26">
    <location>
        <begin position="3315"/>
        <end position="3346"/>
    </location>
</feature>
<feature type="compositionally biased region" description="Polar residues" evidence="26">
    <location>
        <begin position="383"/>
        <end position="392"/>
    </location>
</feature>
<feature type="compositionally biased region" description="Basic and acidic residues" evidence="26">
    <location>
        <begin position="567"/>
        <end position="578"/>
    </location>
</feature>
<evidence type="ECO:0000256" key="22">
    <source>
        <dbReference type="ARBA" id="ARBA00056175"/>
    </source>
</evidence>
<dbReference type="GO" id="GO:0016020">
    <property type="term" value="C:membrane"/>
    <property type="evidence" value="ECO:0007669"/>
    <property type="project" value="UniProtKB-SubCell"/>
</dbReference>
<feature type="region of interest" description="Disordered" evidence="26">
    <location>
        <begin position="2081"/>
        <end position="2158"/>
    </location>
</feature>
<feature type="region of interest" description="Disordered" evidence="26">
    <location>
        <begin position="3092"/>
        <end position="3135"/>
    </location>
</feature>
<evidence type="ECO:0000256" key="20">
    <source>
        <dbReference type="ARBA" id="ARBA00023289"/>
    </source>
</evidence>
<evidence type="ECO:0000256" key="8">
    <source>
        <dbReference type="ARBA" id="ARBA00022490"/>
    </source>
</evidence>
<evidence type="ECO:0000256" key="25">
    <source>
        <dbReference type="PROSITE-ProRule" id="PRU00176"/>
    </source>
</evidence>
<feature type="compositionally biased region" description="Basic and acidic residues" evidence="26">
    <location>
        <begin position="2980"/>
        <end position="2990"/>
    </location>
</feature>
<accession>A0A3N0YYG8</accession>
<dbReference type="InterPro" id="IPR035979">
    <property type="entry name" value="RBD_domain_sf"/>
</dbReference>
<feature type="compositionally biased region" description="Basic and acidic residues" evidence="26">
    <location>
        <begin position="2360"/>
        <end position="2376"/>
    </location>
</feature>
<feature type="compositionally biased region" description="Basic and acidic residues" evidence="26">
    <location>
        <begin position="2394"/>
        <end position="2410"/>
    </location>
</feature>
<feature type="compositionally biased region" description="Basic residues" evidence="26">
    <location>
        <begin position="1872"/>
        <end position="1893"/>
    </location>
</feature>
<comment type="subcellular location">
    <subcellularLocation>
        <location evidence="2">Cytoplasm</location>
    </subcellularLocation>
    <subcellularLocation>
        <location evidence="3">Membrane</location>
        <topology evidence="3">Lipid-anchor</topology>
    </subcellularLocation>
    <subcellularLocation>
        <location evidence="1">Nucleus speckle</location>
    </subcellularLocation>
</comment>
<feature type="compositionally biased region" description="Polar residues" evidence="26">
    <location>
        <begin position="3437"/>
        <end position="3446"/>
    </location>
</feature>
<keyword evidence="13" id="KW-0509">mRNA transport</keyword>
<feature type="compositionally biased region" description="Acidic residues" evidence="26">
    <location>
        <begin position="2970"/>
        <end position="2979"/>
    </location>
</feature>
<dbReference type="InterPro" id="IPR005225">
    <property type="entry name" value="Small_GTP-bd"/>
</dbReference>
<dbReference type="InterPro" id="IPR001806">
    <property type="entry name" value="Small_GTPase"/>
</dbReference>
<proteinExistence type="inferred from homology"/>
<feature type="compositionally biased region" description="Basic and acidic residues" evidence="26">
    <location>
        <begin position="1593"/>
        <end position="1602"/>
    </location>
</feature>
<feature type="compositionally biased region" description="Basic and acidic residues" evidence="26">
    <location>
        <begin position="251"/>
        <end position="263"/>
    </location>
</feature>
<feature type="domain" description="RRM" evidence="27">
    <location>
        <begin position="43"/>
        <end position="116"/>
    </location>
</feature>
<evidence type="ECO:0000256" key="9">
    <source>
        <dbReference type="ARBA" id="ARBA00022553"/>
    </source>
</evidence>
<evidence type="ECO:0000256" key="1">
    <source>
        <dbReference type="ARBA" id="ARBA00004324"/>
    </source>
</evidence>
<evidence type="ECO:0000256" key="2">
    <source>
        <dbReference type="ARBA" id="ARBA00004496"/>
    </source>
</evidence>
<feature type="region of interest" description="Disordered" evidence="26">
    <location>
        <begin position="2595"/>
        <end position="2616"/>
    </location>
</feature>
<dbReference type="SMART" id="SM00175">
    <property type="entry name" value="RAB"/>
    <property type="match status" value="1"/>
</dbReference>
<evidence type="ECO:0000256" key="11">
    <source>
        <dbReference type="ARBA" id="ARBA00022737"/>
    </source>
</evidence>
<feature type="compositionally biased region" description="Polar residues" evidence="26">
    <location>
        <begin position="540"/>
        <end position="558"/>
    </location>
</feature>
<feature type="compositionally biased region" description="Basic residues" evidence="26">
    <location>
        <begin position="3092"/>
        <end position="3107"/>
    </location>
</feature>
<comment type="similarity">
    <text evidence="4">Belongs to the small GTPase superfamily. Rab family.</text>
</comment>
<evidence type="ECO:0000256" key="7">
    <source>
        <dbReference type="ARBA" id="ARBA00022448"/>
    </source>
</evidence>
<feature type="compositionally biased region" description="Basic and acidic residues" evidence="26">
    <location>
        <begin position="1857"/>
        <end position="1866"/>
    </location>
</feature>
<keyword evidence="17" id="KW-0508">mRNA splicing</keyword>
<feature type="compositionally biased region" description="Basic residues" evidence="26">
    <location>
        <begin position="1344"/>
        <end position="1357"/>
    </location>
</feature>
<dbReference type="EC" id="3.6.5.2" evidence="6"/>
<feature type="compositionally biased region" description="Basic and acidic residues" evidence="26">
    <location>
        <begin position="1206"/>
        <end position="1220"/>
    </location>
</feature>
<dbReference type="GO" id="GO:0003925">
    <property type="term" value="F:G protein activity"/>
    <property type="evidence" value="ECO:0007669"/>
    <property type="project" value="UniProtKB-EC"/>
</dbReference>
<feature type="region of interest" description="Disordered" evidence="26">
    <location>
        <begin position="383"/>
        <end position="410"/>
    </location>
</feature>
<feature type="region of interest" description="Disordered" evidence="26">
    <location>
        <begin position="2872"/>
        <end position="2893"/>
    </location>
</feature>
<dbReference type="FunFam" id="3.30.70.330:FF:000352">
    <property type="entry name" value="Putative serine/arginine-rich splicing factor 3"/>
    <property type="match status" value="1"/>
</dbReference>
<evidence type="ECO:0000313" key="28">
    <source>
        <dbReference type="EMBL" id="ROL50718.1"/>
    </source>
</evidence>
<comment type="catalytic activity">
    <reaction evidence="21">
        <text>GTP + H2O = GDP + phosphate + H(+)</text>
        <dbReference type="Rhea" id="RHEA:19669"/>
        <dbReference type="ChEBI" id="CHEBI:15377"/>
        <dbReference type="ChEBI" id="CHEBI:15378"/>
        <dbReference type="ChEBI" id="CHEBI:37565"/>
        <dbReference type="ChEBI" id="CHEBI:43474"/>
        <dbReference type="ChEBI" id="CHEBI:58189"/>
        <dbReference type="EC" id="3.6.5.2"/>
    </reaction>
    <physiologicalReaction direction="left-to-right" evidence="21">
        <dbReference type="Rhea" id="RHEA:19670"/>
    </physiologicalReaction>
</comment>
<feature type="compositionally biased region" description="Polar residues" evidence="26">
    <location>
        <begin position="1816"/>
        <end position="1827"/>
    </location>
</feature>
<dbReference type="GO" id="GO:0005525">
    <property type="term" value="F:GTP binding"/>
    <property type="evidence" value="ECO:0007669"/>
    <property type="project" value="UniProtKB-KW"/>
</dbReference>
<dbReference type="InterPro" id="IPR000504">
    <property type="entry name" value="RRM_dom"/>
</dbReference>
<dbReference type="Pfam" id="PF00071">
    <property type="entry name" value="Ras"/>
    <property type="match status" value="1"/>
</dbReference>
<dbReference type="GO" id="GO:0005737">
    <property type="term" value="C:cytoplasm"/>
    <property type="evidence" value="ECO:0007669"/>
    <property type="project" value="UniProtKB-SubCell"/>
</dbReference>
<evidence type="ECO:0000256" key="10">
    <source>
        <dbReference type="ARBA" id="ARBA00022664"/>
    </source>
</evidence>
<dbReference type="PROSITE" id="PS51419">
    <property type="entry name" value="RAB"/>
    <property type="match status" value="1"/>
</dbReference>
<keyword evidence="8" id="KW-0963">Cytoplasm</keyword>
<feature type="region of interest" description="Disordered" evidence="26">
    <location>
        <begin position="1988"/>
        <end position="2013"/>
    </location>
</feature>
<dbReference type="GO" id="GO:0016607">
    <property type="term" value="C:nuclear speck"/>
    <property type="evidence" value="ECO:0007669"/>
    <property type="project" value="UniProtKB-SubCell"/>
</dbReference>
<feature type="compositionally biased region" description="Basic and acidic residues" evidence="26">
    <location>
        <begin position="3651"/>
        <end position="3660"/>
    </location>
</feature>
<keyword evidence="12" id="KW-0547">Nucleotide-binding</keyword>
<dbReference type="Proteomes" id="UP000281406">
    <property type="component" value="Unassembled WGS sequence"/>
</dbReference>
<feature type="compositionally biased region" description="Basic and acidic residues" evidence="26">
    <location>
        <begin position="1999"/>
        <end position="2013"/>
    </location>
</feature>
<evidence type="ECO:0000256" key="18">
    <source>
        <dbReference type="ARBA" id="ARBA00023242"/>
    </source>
</evidence>
<evidence type="ECO:0000256" key="15">
    <source>
        <dbReference type="ARBA" id="ARBA00022990"/>
    </source>
</evidence>
<feature type="region of interest" description="Disordered" evidence="26">
    <location>
        <begin position="1082"/>
        <end position="1147"/>
    </location>
</feature>